<comment type="catalytic activity">
    <reaction evidence="6">
        <text>[protein]-dithiol + NAD(+) = [protein]-disulfide + NADH + H(+)</text>
        <dbReference type="Rhea" id="RHEA:18749"/>
        <dbReference type="Rhea" id="RHEA-COMP:10593"/>
        <dbReference type="Rhea" id="RHEA-COMP:10594"/>
        <dbReference type="ChEBI" id="CHEBI:15378"/>
        <dbReference type="ChEBI" id="CHEBI:29950"/>
        <dbReference type="ChEBI" id="CHEBI:50058"/>
        <dbReference type="ChEBI" id="CHEBI:57540"/>
        <dbReference type="ChEBI" id="CHEBI:57945"/>
        <dbReference type="EC" id="1.8.1.8"/>
    </reaction>
</comment>
<dbReference type="CDD" id="cd03009">
    <property type="entry name" value="TryX_like_TryX_NRX"/>
    <property type="match status" value="2"/>
</dbReference>
<dbReference type="EMBL" id="JACMSC010000020">
    <property type="protein sequence ID" value="KAG6472771.1"/>
    <property type="molecule type" value="Genomic_DNA"/>
</dbReference>
<reference evidence="9 10" key="1">
    <citation type="submission" date="2020-08" db="EMBL/GenBank/DDBJ databases">
        <title>Plant Genome Project.</title>
        <authorList>
            <person name="Zhang R.-G."/>
        </authorList>
    </citation>
    <scope>NUCLEOTIDE SEQUENCE [LARGE SCALE GENOMIC DNA]</scope>
    <source>
        <tissue evidence="9">Rhizome</tissue>
    </source>
</reference>
<feature type="domain" description="Thioredoxin" evidence="8">
    <location>
        <begin position="53"/>
        <end position="206"/>
    </location>
</feature>
<dbReference type="Proteomes" id="UP000734854">
    <property type="component" value="Unassembled WGS sequence"/>
</dbReference>
<evidence type="ECO:0000256" key="4">
    <source>
        <dbReference type="ARBA" id="ARBA00023027"/>
    </source>
</evidence>
<sequence>MAEHDDGESDGGFDGEGEAAAGTHNLGSLLATERRDFLLRNNGDQVSICFLLTILLNSVRDFGLQPYFHRQVKLSNLDDKVVGLYFSASWCGLCQRFTPKLVDAYNELSSRSCKFEVVLISADEDKESFTVYFSKLPWLAIPFEDSDLHDNLNDLFDVGGIPHLVVLDADGKVLTIEAVQIVRDYGAEAYPFTAERIQELKEEEQAANQNQTIESLLVTSSRDFVISKDDNKVPVSDLKGKVVGIYFTFGSLGSGDEFTKLLVEMYQKLKENGENFEVVQINLDDDESSYDQGFDDTPWLAIPFKDKICDKLARYFELQTIPTLVIIGSDGKTVHSNVAELIEEHGIEAYPFSTDKLKEIDEKEKAKIESQTLQSLLVSGELDYVIGKDGAKVPVSELVGKNILLYFSARWCLPCRAFLPKLIEAYHKIKEKDVAFELIFVSSDQDESSFNDFYMEMPCLALPFGDERKKFLSRTFNTDSIPSLVAISPTGKTITTEARDLVQAHGASAYPFTKERIQELELEIEESAKGWPERLKHKLHEEHELVKCRRRTYTCDGCTKRGTDWSFYCDACDFDLHPKCALDDDTDMENTGDPEDGPKEGYIYDGEVCY</sequence>
<evidence type="ECO:0000256" key="7">
    <source>
        <dbReference type="ARBA" id="ARBA00047804"/>
    </source>
</evidence>
<keyword evidence="2" id="KW-0677">Repeat</keyword>
<comment type="catalytic activity">
    <reaction evidence="7">
        <text>[protein]-dithiol + NADP(+) = [protein]-disulfide + NADPH + H(+)</text>
        <dbReference type="Rhea" id="RHEA:18753"/>
        <dbReference type="Rhea" id="RHEA-COMP:10593"/>
        <dbReference type="Rhea" id="RHEA-COMP:10594"/>
        <dbReference type="ChEBI" id="CHEBI:15378"/>
        <dbReference type="ChEBI" id="CHEBI:29950"/>
        <dbReference type="ChEBI" id="CHEBI:50058"/>
        <dbReference type="ChEBI" id="CHEBI:57783"/>
        <dbReference type="ChEBI" id="CHEBI:58349"/>
        <dbReference type="EC" id="1.8.1.8"/>
    </reaction>
</comment>
<evidence type="ECO:0000256" key="5">
    <source>
        <dbReference type="ARBA" id="ARBA00025782"/>
    </source>
</evidence>
<protein>
    <recommendedName>
        <fullName evidence="1">protein-disulfide reductase</fullName>
        <ecNumber evidence="1">1.8.1.8</ecNumber>
    </recommendedName>
</protein>
<dbReference type="InterPro" id="IPR017937">
    <property type="entry name" value="Thioredoxin_CS"/>
</dbReference>
<dbReference type="EC" id="1.8.1.8" evidence="1"/>
<accession>A0A8J5BIJ6</accession>
<evidence type="ECO:0000313" key="10">
    <source>
        <dbReference type="Proteomes" id="UP000734854"/>
    </source>
</evidence>
<dbReference type="GO" id="GO:0004791">
    <property type="term" value="F:thioredoxin-disulfide reductase (NADPH) activity"/>
    <property type="evidence" value="ECO:0007669"/>
    <property type="project" value="InterPro"/>
</dbReference>
<dbReference type="PROSITE" id="PS51352">
    <property type="entry name" value="THIOREDOXIN_2"/>
    <property type="match status" value="2"/>
</dbReference>
<evidence type="ECO:0000256" key="6">
    <source>
        <dbReference type="ARBA" id="ARBA00047388"/>
    </source>
</evidence>
<proteinExistence type="inferred from homology"/>
<name>A0A8J5BIJ6_ZINOF</name>
<evidence type="ECO:0000259" key="8">
    <source>
        <dbReference type="PROSITE" id="PS51352"/>
    </source>
</evidence>
<evidence type="ECO:0000313" key="9">
    <source>
        <dbReference type="EMBL" id="KAG6472771.1"/>
    </source>
</evidence>
<dbReference type="Pfam" id="PF13905">
    <property type="entry name" value="Thioredoxin_8"/>
    <property type="match status" value="3"/>
</dbReference>
<dbReference type="SUPFAM" id="SSF57889">
    <property type="entry name" value="Cysteine-rich domain"/>
    <property type="match status" value="1"/>
</dbReference>
<dbReference type="PANTHER" id="PTHR13871:SF96">
    <property type="entry name" value="THIOREDOXIN DOMAIN-CONTAINING PROTEIN"/>
    <property type="match status" value="1"/>
</dbReference>
<organism evidence="9 10">
    <name type="scientific">Zingiber officinale</name>
    <name type="common">Ginger</name>
    <name type="synonym">Amomum zingiber</name>
    <dbReference type="NCBI Taxonomy" id="94328"/>
    <lineage>
        <taxon>Eukaryota</taxon>
        <taxon>Viridiplantae</taxon>
        <taxon>Streptophyta</taxon>
        <taxon>Embryophyta</taxon>
        <taxon>Tracheophyta</taxon>
        <taxon>Spermatophyta</taxon>
        <taxon>Magnoliopsida</taxon>
        <taxon>Liliopsida</taxon>
        <taxon>Zingiberales</taxon>
        <taxon>Zingiberaceae</taxon>
        <taxon>Zingiber</taxon>
    </lineage>
</organism>
<dbReference type="Gene3D" id="3.40.30.10">
    <property type="entry name" value="Glutaredoxin"/>
    <property type="match status" value="3"/>
</dbReference>
<dbReference type="AlphaFoldDB" id="A0A8J5BIJ6"/>
<dbReference type="Pfam" id="PF03107">
    <property type="entry name" value="C1_2"/>
    <property type="match status" value="1"/>
</dbReference>
<keyword evidence="10" id="KW-1185">Reference proteome</keyword>
<evidence type="ECO:0000256" key="1">
    <source>
        <dbReference type="ARBA" id="ARBA00012612"/>
    </source>
</evidence>
<comment type="caution">
    <text evidence="9">The sequence shown here is derived from an EMBL/GenBank/DDBJ whole genome shotgun (WGS) entry which is preliminary data.</text>
</comment>
<evidence type="ECO:0000256" key="3">
    <source>
        <dbReference type="ARBA" id="ARBA00023002"/>
    </source>
</evidence>
<dbReference type="InterPro" id="IPR013766">
    <property type="entry name" value="Thioredoxin_domain"/>
</dbReference>
<dbReference type="InterPro" id="IPR046349">
    <property type="entry name" value="C1-like_sf"/>
</dbReference>
<comment type="similarity">
    <text evidence="5">Belongs to the nucleoredoxin family.</text>
</comment>
<dbReference type="InterPro" id="IPR012336">
    <property type="entry name" value="Thioredoxin-like_fold"/>
</dbReference>
<dbReference type="InterPro" id="IPR004146">
    <property type="entry name" value="DC1"/>
</dbReference>
<dbReference type="InterPro" id="IPR052259">
    <property type="entry name" value="Nucleoredoxin-like"/>
</dbReference>
<keyword evidence="3" id="KW-0560">Oxidoreductase</keyword>
<dbReference type="InterPro" id="IPR036249">
    <property type="entry name" value="Thioredoxin-like_sf"/>
</dbReference>
<keyword evidence="4" id="KW-0520">NAD</keyword>
<dbReference type="PANTHER" id="PTHR13871">
    <property type="entry name" value="THIOREDOXIN"/>
    <property type="match status" value="1"/>
</dbReference>
<evidence type="ECO:0000256" key="2">
    <source>
        <dbReference type="ARBA" id="ARBA00022737"/>
    </source>
</evidence>
<feature type="domain" description="Thioredoxin" evidence="8">
    <location>
        <begin position="362"/>
        <end position="507"/>
    </location>
</feature>
<gene>
    <name evidence="9" type="ORF">ZIOFF_070249</name>
</gene>
<dbReference type="InterPro" id="IPR045870">
    <property type="entry name" value="TryX_NRX_thioredoxin_dom"/>
</dbReference>
<dbReference type="PROSITE" id="PS00194">
    <property type="entry name" value="THIOREDOXIN_1"/>
    <property type="match status" value="1"/>
</dbReference>
<dbReference type="SUPFAM" id="SSF52833">
    <property type="entry name" value="Thioredoxin-like"/>
    <property type="match status" value="3"/>
</dbReference>